<gene>
    <name evidence="1" type="ORF">CVT24_013289</name>
</gene>
<name>A0A409VW40_9AGAR</name>
<protein>
    <submittedName>
        <fullName evidence="1">Uncharacterized protein</fullName>
    </submittedName>
</protein>
<evidence type="ECO:0000313" key="2">
    <source>
        <dbReference type="Proteomes" id="UP000284842"/>
    </source>
</evidence>
<organism evidence="1 2">
    <name type="scientific">Panaeolus cyanescens</name>
    <dbReference type="NCBI Taxonomy" id="181874"/>
    <lineage>
        <taxon>Eukaryota</taxon>
        <taxon>Fungi</taxon>
        <taxon>Dikarya</taxon>
        <taxon>Basidiomycota</taxon>
        <taxon>Agaricomycotina</taxon>
        <taxon>Agaricomycetes</taxon>
        <taxon>Agaricomycetidae</taxon>
        <taxon>Agaricales</taxon>
        <taxon>Agaricineae</taxon>
        <taxon>Galeropsidaceae</taxon>
        <taxon>Panaeolus</taxon>
    </lineage>
</organism>
<dbReference type="Proteomes" id="UP000284842">
    <property type="component" value="Unassembled WGS sequence"/>
</dbReference>
<accession>A0A409VW40</accession>
<dbReference type="InParanoid" id="A0A409VW40"/>
<dbReference type="OrthoDB" id="3099491at2759"/>
<dbReference type="EMBL" id="NHTK01005952">
    <property type="protein sequence ID" value="PPQ70482.1"/>
    <property type="molecule type" value="Genomic_DNA"/>
</dbReference>
<sequence length="236" mass="26939">MNSNVKELLLDIQTVLLGQYHKRHAKHGRLALTLNNSHYLPEFRRTAVEKVLVEARVRYLKADNLPNRRDIFVMQHMGGTEVWSGRDVRRSIYFVELLRVVVAQYGAQAQKRIRLHPFLNHPFPPSHPIYANQRPIPGLVGSGLEFPLERDVLVDLGPNPQKGLARVIVSEKDCAVRFEAVVSHDPSESPVTVVEPGRYTVYRSLPRVDTEEPHKPATPYATEFEELENETPKIIT</sequence>
<comment type="caution">
    <text evidence="1">The sequence shown here is derived from an EMBL/GenBank/DDBJ whole genome shotgun (WGS) entry which is preliminary data.</text>
</comment>
<dbReference type="AlphaFoldDB" id="A0A409VW40"/>
<proteinExistence type="predicted"/>
<reference evidence="1 2" key="1">
    <citation type="journal article" date="2018" name="Evol. Lett.">
        <title>Horizontal gene cluster transfer increased hallucinogenic mushroom diversity.</title>
        <authorList>
            <person name="Reynolds H.T."/>
            <person name="Vijayakumar V."/>
            <person name="Gluck-Thaler E."/>
            <person name="Korotkin H.B."/>
            <person name="Matheny P.B."/>
            <person name="Slot J.C."/>
        </authorList>
    </citation>
    <scope>NUCLEOTIDE SEQUENCE [LARGE SCALE GENOMIC DNA]</scope>
    <source>
        <strain evidence="1 2">2629</strain>
    </source>
</reference>
<keyword evidence="2" id="KW-1185">Reference proteome</keyword>
<evidence type="ECO:0000313" key="1">
    <source>
        <dbReference type="EMBL" id="PPQ70482.1"/>
    </source>
</evidence>